<accession>A0ABC8RU91</accession>
<organism evidence="1 3">
    <name type="scientific">Ilex paraguariensis</name>
    <name type="common">yerba mate</name>
    <dbReference type="NCBI Taxonomy" id="185542"/>
    <lineage>
        <taxon>Eukaryota</taxon>
        <taxon>Viridiplantae</taxon>
        <taxon>Streptophyta</taxon>
        <taxon>Embryophyta</taxon>
        <taxon>Tracheophyta</taxon>
        <taxon>Spermatophyta</taxon>
        <taxon>Magnoliopsida</taxon>
        <taxon>eudicotyledons</taxon>
        <taxon>Gunneridae</taxon>
        <taxon>Pentapetalae</taxon>
        <taxon>asterids</taxon>
        <taxon>campanulids</taxon>
        <taxon>Aquifoliales</taxon>
        <taxon>Aquifoliaceae</taxon>
        <taxon>Ilex</taxon>
    </lineage>
</organism>
<sequence length="93" mass="10271">MMITVKVISNLGGSVSDRMKLRELYDSTKTRYSRLKVEDDDMARKRICGMIDRGVVQNNHALGGENKGNGLISCIRQPGIGSVINNEYLAIKG</sequence>
<evidence type="ECO:0000313" key="3">
    <source>
        <dbReference type="Proteomes" id="UP001642360"/>
    </source>
</evidence>
<name>A0ABC8RU91_9AQUA</name>
<reference evidence="1 3" key="1">
    <citation type="submission" date="2024-02" db="EMBL/GenBank/DDBJ databases">
        <authorList>
            <person name="Vignale AGUSTIN F."/>
            <person name="Sosa J E."/>
            <person name="Modenutti C."/>
        </authorList>
    </citation>
    <scope>NUCLEOTIDE SEQUENCE [LARGE SCALE GENOMIC DNA]</scope>
</reference>
<dbReference type="EMBL" id="CAUOFW020007512">
    <property type="protein sequence ID" value="CAK9179491.1"/>
    <property type="molecule type" value="Genomic_DNA"/>
</dbReference>
<protein>
    <submittedName>
        <fullName evidence="1">Uncharacterized protein</fullName>
    </submittedName>
</protein>
<dbReference type="Proteomes" id="UP001642360">
    <property type="component" value="Unassembled WGS sequence"/>
</dbReference>
<proteinExistence type="predicted"/>
<dbReference type="AlphaFoldDB" id="A0ABC8RU91"/>
<evidence type="ECO:0000313" key="2">
    <source>
        <dbReference type="EMBL" id="CAK9179491.1"/>
    </source>
</evidence>
<comment type="caution">
    <text evidence="1">The sequence shown here is derived from an EMBL/GenBank/DDBJ whole genome shotgun (WGS) entry which is preliminary data.</text>
</comment>
<evidence type="ECO:0000313" key="1">
    <source>
        <dbReference type="EMBL" id="CAK9148551.1"/>
    </source>
</evidence>
<dbReference type="EMBL" id="CAUOFW020001759">
    <property type="protein sequence ID" value="CAK9148551.1"/>
    <property type="molecule type" value="Genomic_DNA"/>
</dbReference>
<gene>
    <name evidence="1" type="ORF">ILEXP_LOCUS16507</name>
    <name evidence="2" type="ORF">ILEXP_LOCUS49426</name>
</gene>
<keyword evidence="3" id="KW-1185">Reference proteome</keyword>